<name>A0A1U9MER3_9HYPH</name>
<keyword evidence="5" id="KW-1185">Reference proteome</keyword>
<dbReference type="EMBL" id="CP015625">
    <property type="protein sequence ID" value="AQT46200.1"/>
    <property type="molecule type" value="Genomic_DNA"/>
</dbReference>
<dbReference type="Gene3D" id="3.10.180.10">
    <property type="entry name" value="2,3-Dihydroxybiphenyl 1,2-Dioxygenase, domain 1"/>
    <property type="match status" value="1"/>
</dbReference>
<proteinExistence type="inferred from homology"/>
<evidence type="ECO:0000256" key="2">
    <source>
        <dbReference type="ARBA" id="ARBA00022723"/>
    </source>
</evidence>
<dbReference type="PANTHER" id="PTHR43048:SF3">
    <property type="entry name" value="METHYLMALONYL-COA EPIMERASE, MITOCHONDRIAL"/>
    <property type="match status" value="1"/>
</dbReference>
<dbReference type="InterPro" id="IPR017515">
    <property type="entry name" value="MeMalonyl-CoA_epimerase"/>
</dbReference>
<dbReference type="GO" id="GO:0046872">
    <property type="term" value="F:metal ion binding"/>
    <property type="evidence" value="ECO:0007669"/>
    <property type="project" value="UniProtKB-KW"/>
</dbReference>
<dbReference type="Proteomes" id="UP000189632">
    <property type="component" value="Chromosome"/>
</dbReference>
<feature type="domain" description="VOC" evidence="3">
    <location>
        <begin position="6"/>
        <end position="135"/>
    </location>
</feature>
<dbReference type="InterPro" id="IPR029068">
    <property type="entry name" value="Glyas_Bleomycin-R_OHBP_Dase"/>
</dbReference>
<evidence type="ECO:0000259" key="3">
    <source>
        <dbReference type="PROSITE" id="PS51819"/>
    </source>
</evidence>
<dbReference type="SUPFAM" id="SSF54593">
    <property type="entry name" value="Glyoxalase/Bleomycin resistance protein/Dihydroxybiphenyl dioxygenase"/>
    <property type="match status" value="1"/>
</dbReference>
<dbReference type="InterPro" id="IPR051785">
    <property type="entry name" value="MMCE/EMCE_epimerase"/>
</dbReference>
<dbReference type="PANTHER" id="PTHR43048">
    <property type="entry name" value="METHYLMALONYL-COA EPIMERASE"/>
    <property type="match status" value="1"/>
</dbReference>
<sequence length="135" mass="15047">MRHFGRLNHVAIAVPDLEQAAELYRSVNGNITTVQELPEYGVKVVFVELSNTRLELMTPLGDHSEIADFLEKNPSGGLHHICFEVENILEMRDQLIEEGITILGDGNPKPGARGKPVLFIDPQNFDGTLVELEEQ</sequence>
<dbReference type="GO" id="GO:0046491">
    <property type="term" value="P:L-methylmalonyl-CoA metabolic process"/>
    <property type="evidence" value="ECO:0007669"/>
    <property type="project" value="TreeGrafter"/>
</dbReference>
<reference evidence="4 5" key="1">
    <citation type="submission" date="2016-11" db="EMBL/GenBank/DDBJ databases">
        <title>Comparative genomics of Bartonella apis.</title>
        <authorList>
            <person name="Engel P."/>
        </authorList>
    </citation>
    <scope>NUCLEOTIDE SEQUENCE [LARGE SCALE GENOMIC DNA]</scope>
    <source>
        <strain evidence="4 5">BBC0122</strain>
    </source>
</reference>
<comment type="similarity">
    <text evidence="1">Belongs to the methylmalonyl-CoA epimerase family.</text>
</comment>
<dbReference type="EC" id="5.1.99.1" evidence="4"/>
<evidence type="ECO:0000313" key="4">
    <source>
        <dbReference type="EMBL" id="AQT46200.1"/>
    </source>
</evidence>
<protein>
    <submittedName>
        <fullName evidence="4">Methylmalonyl-CoA epimerase</fullName>
        <ecNumber evidence="4">5.1.99.1</ecNumber>
    </submittedName>
</protein>
<dbReference type="KEGG" id="bapi:BBC0122_000590"/>
<dbReference type="CDD" id="cd07249">
    <property type="entry name" value="MMCE"/>
    <property type="match status" value="1"/>
</dbReference>
<keyword evidence="2" id="KW-0479">Metal-binding</keyword>
<dbReference type="AlphaFoldDB" id="A0A1U9MER3"/>
<gene>
    <name evidence="4" type="ORF">BBC0122_000590</name>
</gene>
<dbReference type="Pfam" id="PF13669">
    <property type="entry name" value="Glyoxalase_4"/>
    <property type="match status" value="1"/>
</dbReference>
<organism evidence="4 5">
    <name type="scientific">Bartonella choladocola</name>
    <dbReference type="NCBI Taxonomy" id="2750995"/>
    <lineage>
        <taxon>Bacteria</taxon>
        <taxon>Pseudomonadati</taxon>
        <taxon>Pseudomonadota</taxon>
        <taxon>Alphaproteobacteria</taxon>
        <taxon>Hyphomicrobiales</taxon>
        <taxon>Bartonellaceae</taxon>
        <taxon>Bartonella</taxon>
    </lineage>
</organism>
<keyword evidence="4" id="KW-0413">Isomerase</keyword>
<dbReference type="OrthoDB" id="9788468at2"/>
<accession>A0A1U9MER3</accession>
<dbReference type="STRING" id="1686310.BBC0244_000500"/>
<evidence type="ECO:0000313" key="5">
    <source>
        <dbReference type="Proteomes" id="UP000189632"/>
    </source>
</evidence>
<dbReference type="NCBIfam" id="TIGR03081">
    <property type="entry name" value="metmalonyl_epim"/>
    <property type="match status" value="1"/>
</dbReference>
<dbReference type="PROSITE" id="PS51819">
    <property type="entry name" value="VOC"/>
    <property type="match status" value="1"/>
</dbReference>
<dbReference type="GO" id="GO:0004493">
    <property type="term" value="F:methylmalonyl-CoA epimerase activity"/>
    <property type="evidence" value="ECO:0007669"/>
    <property type="project" value="UniProtKB-EC"/>
</dbReference>
<dbReference type="InterPro" id="IPR037523">
    <property type="entry name" value="VOC_core"/>
</dbReference>
<dbReference type="RefSeq" id="WP_077990275.1">
    <property type="nucleotide sequence ID" value="NZ_CAXUOT020000001.1"/>
</dbReference>
<evidence type="ECO:0000256" key="1">
    <source>
        <dbReference type="ARBA" id="ARBA00009308"/>
    </source>
</evidence>